<feature type="transmembrane region" description="Helical" evidence="2">
    <location>
        <begin position="123"/>
        <end position="142"/>
    </location>
</feature>
<keyword evidence="2" id="KW-1133">Transmembrane helix</keyword>
<accession>A0A6J4NHD0</accession>
<feature type="transmembrane region" description="Helical" evidence="2">
    <location>
        <begin position="178"/>
        <end position="196"/>
    </location>
</feature>
<evidence type="ECO:0000256" key="2">
    <source>
        <dbReference type="SAM" id="Phobius"/>
    </source>
</evidence>
<protein>
    <recommendedName>
        <fullName evidence="4">HTTM domain-containing protein</fullName>
    </recommendedName>
</protein>
<organism evidence="3">
    <name type="scientific">uncultured Propionibacteriaceae bacterium</name>
    <dbReference type="NCBI Taxonomy" id="257457"/>
    <lineage>
        <taxon>Bacteria</taxon>
        <taxon>Bacillati</taxon>
        <taxon>Actinomycetota</taxon>
        <taxon>Actinomycetes</taxon>
        <taxon>Propionibacteriales</taxon>
        <taxon>Propionibacteriaceae</taxon>
        <taxon>environmental samples</taxon>
    </lineage>
</organism>
<evidence type="ECO:0000313" key="3">
    <source>
        <dbReference type="EMBL" id="CAA9387817.1"/>
    </source>
</evidence>
<dbReference type="EMBL" id="CADCUO010000079">
    <property type="protein sequence ID" value="CAA9387817.1"/>
    <property type="molecule type" value="Genomic_DNA"/>
</dbReference>
<reference evidence="3" key="1">
    <citation type="submission" date="2020-02" db="EMBL/GenBank/DDBJ databases">
        <authorList>
            <person name="Meier V. D."/>
        </authorList>
    </citation>
    <scope>NUCLEOTIDE SEQUENCE</scope>
    <source>
        <strain evidence="3">AVDCRST_MAG75</strain>
    </source>
</reference>
<keyword evidence="2" id="KW-0812">Transmembrane</keyword>
<feature type="transmembrane region" description="Helical" evidence="2">
    <location>
        <begin position="216"/>
        <end position="233"/>
    </location>
</feature>
<feature type="transmembrane region" description="Helical" evidence="2">
    <location>
        <begin position="73"/>
        <end position="90"/>
    </location>
</feature>
<gene>
    <name evidence="3" type="ORF">AVDCRST_MAG75-1386</name>
</gene>
<keyword evidence="2" id="KW-0472">Membrane</keyword>
<feature type="transmembrane region" description="Helical" evidence="2">
    <location>
        <begin position="25"/>
        <end position="43"/>
    </location>
</feature>
<feature type="region of interest" description="Disordered" evidence="1">
    <location>
        <begin position="291"/>
        <end position="312"/>
    </location>
</feature>
<dbReference type="AlphaFoldDB" id="A0A6J4NHD0"/>
<sequence>MTRPATVGDSIVNWFMPVVPQARIAILRTVIYLFVIIDMHLIVRDPIPLSRQPELYSPLMVARLFHLPTPSPAITITLYVVLWVSCLVAAANRVPRLAGLVVAAAFTWWTSIGMGYGKVDHDHLALMVALWVLPTAGVVAGRWRDTEPSARAGWALKCIQIAVVSTYFLSAITKIRSGGWSVTSWPNSAILMWAIIRRPHGLGQYLMDYPMLLRGMQWMAFLAELTSLVVLWLRGRALLVAALFWLSFHVFTVAILYIHFAPTLVCWLAFAPLERCAPRVRRVVASRRERAGRGAARQPMPVGRDQAVDHRS</sequence>
<feature type="transmembrane region" description="Helical" evidence="2">
    <location>
        <begin position="239"/>
        <end position="272"/>
    </location>
</feature>
<evidence type="ECO:0008006" key="4">
    <source>
        <dbReference type="Google" id="ProtNLM"/>
    </source>
</evidence>
<feature type="transmembrane region" description="Helical" evidence="2">
    <location>
        <begin position="97"/>
        <end position="117"/>
    </location>
</feature>
<name>A0A6J4NHD0_9ACTN</name>
<proteinExistence type="predicted"/>
<evidence type="ECO:0000256" key="1">
    <source>
        <dbReference type="SAM" id="MobiDB-lite"/>
    </source>
</evidence>